<dbReference type="Proteomes" id="UP000689195">
    <property type="component" value="Unassembled WGS sequence"/>
</dbReference>
<evidence type="ECO:0000313" key="3">
    <source>
        <dbReference type="Proteomes" id="UP000689195"/>
    </source>
</evidence>
<keyword evidence="1" id="KW-1133">Transmembrane helix</keyword>
<evidence type="ECO:0000313" key="2">
    <source>
        <dbReference type="EMBL" id="CAD8159814.1"/>
    </source>
</evidence>
<evidence type="ECO:0008006" key="4">
    <source>
        <dbReference type="Google" id="ProtNLM"/>
    </source>
</evidence>
<gene>
    <name evidence="2" type="ORF">PPENT_87.1.T0340005</name>
</gene>
<comment type="caution">
    <text evidence="2">The sequence shown here is derived from an EMBL/GenBank/DDBJ whole genome shotgun (WGS) entry which is preliminary data.</text>
</comment>
<keyword evidence="3" id="KW-1185">Reference proteome</keyword>
<dbReference type="EMBL" id="CAJJDO010000034">
    <property type="protein sequence ID" value="CAD8159814.1"/>
    <property type="molecule type" value="Genomic_DNA"/>
</dbReference>
<proteinExistence type="predicted"/>
<sequence>MEKRSIIFLQQALIFIFGINLNKASSKFHKIATIIGCQNSSAQYLPKKSINKKYEVVFRKEHLQFMHELNQLLVRTRYSKFPLFALENSKLQFPLAILSYQLKYKNQLLSNSNRVSQQKTLRVSKKAAVWQLRCFGIFLLNKKILFIFLIFKIIIQHNNYFYIFRKKTEQISLNMNNPLILIFLYRLQVNIFCYVSSRYVFSLKKIQMRS</sequence>
<accession>A0A8S1U557</accession>
<evidence type="ECO:0000256" key="1">
    <source>
        <dbReference type="SAM" id="Phobius"/>
    </source>
</evidence>
<organism evidence="2 3">
    <name type="scientific">Paramecium pentaurelia</name>
    <dbReference type="NCBI Taxonomy" id="43138"/>
    <lineage>
        <taxon>Eukaryota</taxon>
        <taxon>Sar</taxon>
        <taxon>Alveolata</taxon>
        <taxon>Ciliophora</taxon>
        <taxon>Intramacronucleata</taxon>
        <taxon>Oligohymenophorea</taxon>
        <taxon>Peniculida</taxon>
        <taxon>Parameciidae</taxon>
        <taxon>Paramecium</taxon>
    </lineage>
</organism>
<keyword evidence="1" id="KW-0472">Membrane</keyword>
<dbReference type="AlphaFoldDB" id="A0A8S1U557"/>
<reference evidence="2" key="1">
    <citation type="submission" date="2021-01" db="EMBL/GenBank/DDBJ databases">
        <authorList>
            <consortium name="Genoscope - CEA"/>
            <person name="William W."/>
        </authorList>
    </citation>
    <scope>NUCLEOTIDE SEQUENCE</scope>
</reference>
<keyword evidence="1" id="KW-0812">Transmembrane</keyword>
<feature type="transmembrane region" description="Helical" evidence="1">
    <location>
        <begin position="179"/>
        <end position="201"/>
    </location>
</feature>
<protein>
    <recommendedName>
        <fullName evidence="4">Transmembrane protein</fullName>
    </recommendedName>
</protein>
<name>A0A8S1U557_9CILI</name>